<proteinExistence type="predicted"/>
<dbReference type="SUPFAM" id="SSF54427">
    <property type="entry name" value="NTF2-like"/>
    <property type="match status" value="1"/>
</dbReference>
<sequence length="142" mass="15891">MTGDQKKQILSEFLDRIWSRGDYDAIPDFIAQRYAILNDPGDPWEGQVLDHPGYRDRIEKSRAPFPDQSFDVVSMLADDDAIAVSWNWQGTHLGPVAGFEATGKIITMTGMTIYGFEGGLLNSHWQVADRLGVFMQLRANAA</sequence>
<accession>A0ABU7LQ97</accession>
<evidence type="ECO:0000313" key="1">
    <source>
        <dbReference type="EMBL" id="MEE2526091.1"/>
    </source>
</evidence>
<keyword evidence="2" id="KW-1185">Reference proteome</keyword>
<name>A0ABU7LQ97_9PROT</name>
<dbReference type="RefSeq" id="WP_330198750.1">
    <property type="nucleotide sequence ID" value="NZ_JAZDRP010000003.1"/>
</dbReference>
<evidence type="ECO:0000313" key="2">
    <source>
        <dbReference type="Proteomes" id="UP001354971"/>
    </source>
</evidence>
<protein>
    <submittedName>
        <fullName evidence="1">Ester cyclase</fullName>
    </submittedName>
</protein>
<reference evidence="1 2" key="1">
    <citation type="submission" date="2024-01" db="EMBL/GenBank/DDBJ databases">
        <title>Hyphobacterium bacterium isolated from marine sediment.</title>
        <authorList>
            <person name="Zhao S."/>
        </authorList>
    </citation>
    <scope>NUCLEOTIDE SEQUENCE [LARGE SCALE GENOMIC DNA]</scope>
    <source>
        <strain evidence="2">HN65</strain>
    </source>
</reference>
<dbReference type="InterPro" id="IPR009959">
    <property type="entry name" value="Cyclase_SnoaL-like"/>
</dbReference>
<gene>
    <name evidence="1" type="ORF">V0U79_06910</name>
</gene>
<dbReference type="EMBL" id="JAZDRP010000003">
    <property type="protein sequence ID" value="MEE2526091.1"/>
    <property type="molecule type" value="Genomic_DNA"/>
</dbReference>
<comment type="caution">
    <text evidence="1">The sequence shown here is derived from an EMBL/GenBank/DDBJ whole genome shotgun (WGS) entry which is preliminary data.</text>
</comment>
<organism evidence="1 2">
    <name type="scientific">Hyphobacterium lacteum</name>
    <dbReference type="NCBI Taxonomy" id="3116575"/>
    <lineage>
        <taxon>Bacteria</taxon>
        <taxon>Pseudomonadati</taxon>
        <taxon>Pseudomonadota</taxon>
        <taxon>Alphaproteobacteria</taxon>
        <taxon>Maricaulales</taxon>
        <taxon>Maricaulaceae</taxon>
        <taxon>Hyphobacterium</taxon>
    </lineage>
</organism>
<dbReference type="Gene3D" id="3.10.450.50">
    <property type="match status" value="1"/>
</dbReference>
<dbReference type="PANTHER" id="PTHR38436">
    <property type="entry name" value="POLYKETIDE CYCLASE SNOAL-LIKE DOMAIN"/>
    <property type="match status" value="1"/>
</dbReference>
<dbReference type="Pfam" id="PF07366">
    <property type="entry name" value="SnoaL"/>
    <property type="match status" value="1"/>
</dbReference>
<dbReference type="InterPro" id="IPR032710">
    <property type="entry name" value="NTF2-like_dom_sf"/>
</dbReference>
<dbReference type="Proteomes" id="UP001354971">
    <property type="component" value="Unassembled WGS sequence"/>
</dbReference>
<dbReference type="PANTHER" id="PTHR38436:SF1">
    <property type="entry name" value="ESTER CYCLASE"/>
    <property type="match status" value="1"/>
</dbReference>